<keyword evidence="4" id="KW-0676">Redox-active center</keyword>
<sequence>MADTNTAVPNDETLEQLLWGAYLEILRTPFADKYEDKWEEEPYWVAVEKFKVKSKEIGVEDPFSILSKFNIGSYEVIRDRLKAGPPACFREGWTSPKIGEKFDALATIEHLEHVNGPKFFGLEKIVALDFWATWCGPCVSAAPELSNLAEKHTGKVAIVGINNEAMFRPKDHDVEHVKKFLEEKKDDFRYTVYVDTPEGHARDTVYKTCEYKAIPCVVLLVDNVVTYVGNPREPFIAALELALKQQEEASGQVKVEEKAAALETPTEEVTAKEA</sequence>
<evidence type="ECO:0000313" key="8">
    <source>
        <dbReference type="Proteomes" id="UP000827284"/>
    </source>
</evidence>
<keyword evidence="3" id="KW-1015">Disulfide bond</keyword>
<dbReference type="GO" id="GO:0017004">
    <property type="term" value="P:cytochrome complex assembly"/>
    <property type="evidence" value="ECO:0007669"/>
    <property type="project" value="UniProtKB-KW"/>
</dbReference>
<feature type="domain" description="Thioredoxin" evidence="6">
    <location>
        <begin position="96"/>
        <end position="248"/>
    </location>
</feature>
<gene>
    <name evidence="7" type="ORF">EMPS_11485</name>
</gene>
<name>A0A9P3HLY7_9FUNG</name>
<evidence type="ECO:0000256" key="4">
    <source>
        <dbReference type="ARBA" id="ARBA00023284"/>
    </source>
</evidence>
<evidence type="ECO:0000256" key="5">
    <source>
        <dbReference type="SAM" id="MobiDB-lite"/>
    </source>
</evidence>
<comment type="caution">
    <text evidence="7">The sequence shown here is derived from an EMBL/GenBank/DDBJ whole genome shotgun (WGS) entry which is preliminary data.</text>
</comment>
<keyword evidence="8" id="KW-1185">Reference proteome</keyword>
<dbReference type="PANTHER" id="PTHR42852">
    <property type="entry name" value="THIOL:DISULFIDE INTERCHANGE PROTEIN DSBE"/>
    <property type="match status" value="1"/>
</dbReference>
<reference evidence="7" key="2">
    <citation type="journal article" date="2022" name="Microbiol. Resour. Announc.">
        <title>Whole-Genome Sequence of Entomortierella parvispora E1425, a Mucoromycotan Fungus Associated with Burkholderiaceae-Related Endosymbiotic Bacteria.</title>
        <authorList>
            <person name="Herlambang A."/>
            <person name="Guo Y."/>
            <person name="Takashima Y."/>
            <person name="Narisawa K."/>
            <person name="Ohta H."/>
            <person name="Nishizawa T."/>
        </authorList>
    </citation>
    <scope>NUCLEOTIDE SEQUENCE</scope>
    <source>
        <strain evidence="7">E1425</strain>
    </source>
</reference>
<evidence type="ECO:0000256" key="1">
    <source>
        <dbReference type="ARBA" id="ARBA00004196"/>
    </source>
</evidence>
<dbReference type="PANTHER" id="PTHR42852:SF6">
    <property type="entry name" value="THIOL:DISULFIDE INTERCHANGE PROTEIN DSBE"/>
    <property type="match status" value="1"/>
</dbReference>
<dbReference type="Gene3D" id="3.40.30.10">
    <property type="entry name" value="Glutaredoxin"/>
    <property type="match status" value="1"/>
</dbReference>
<reference evidence="7" key="1">
    <citation type="submission" date="2021-11" db="EMBL/GenBank/DDBJ databases">
        <authorList>
            <person name="Herlambang A."/>
            <person name="Guo Y."/>
            <person name="Takashima Y."/>
            <person name="Nishizawa T."/>
        </authorList>
    </citation>
    <scope>NUCLEOTIDE SEQUENCE</scope>
    <source>
        <strain evidence="7">E1425</strain>
    </source>
</reference>
<protein>
    <recommendedName>
        <fullName evidence="6">Thioredoxin domain-containing protein</fullName>
    </recommendedName>
</protein>
<dbReference type="OrthoDB" id="2121326at2759"/>
<dbReference type="Proteomes" id="UP000827284">
    <property type="component" value="Unassembled WGS sequence"/>
</dbReference>
<accession>A0A9P3HLY7</accession>
<dbReference type="AlphaFoldDB" id="A0A9P3HLY7"/>
<proteinExistence type="predicted"/>
<dbReference type="PROSITE" id="PS51352">
    <property type="entry name" value="THIOREDOXIN_2"/>
    <property type="match status" value="1"/>
</dbReference>
<dbReference type="SUPFAM" id="SSF52833">
    <property type="entry name" value="Thioredoxin-like"/>
    <property type="match status" value="1"/>
</dbReference>
<keyword evidence="2" id="KW-0201">Cytochrome c-type biogenesis</keyword>
<evidence type="ECO:0000256" key="3">
    <source>
        <dbReference type="ARBA" id="ARBA00023157"/>
    </source>
</evidence>
<dbReference type="InterPro" id="IPR050553">
    <property type="entry name" value="Thioredoxin_ResA/DsbE_sf"/>
</dbReference>
<dbReference type="InterPro" id="IPR036249">
    <property type="entry name" value="Thioredoxin-like_sf"/>
</dbReference>
<organism evidence="7 8">
    <name type="scientific">Entomortierella parvispora</name>
    <dbReference type="NCBI Taxonomy" id="205924"/>
    <lineage>
        <taxon>Eukaryota</taxon>
        <taxon>Fungi</taxon>
        <taxon>Fungi incertae sedis</taxon>
        <taxon>Mucoromycota</taxon>
        <taxon>Mortierellomycotina</taxon>
        <taxon>Mortierellomycetes</taxon>
        <taxon>Mortierellales</taxon>
        <taxon>Mortierellaceae</taxon>
        <taxon>Entomortierella</taxon>
    </lineage>
</organism>
<comment type="subcellular location">
    <subcellularLocation>
        <location evidence="1">Cell envelope</location>
    </subcellularLocation>
</comment>
<dbReference type="CDD" id="cd02966">
    <property type="entry name" value="TlpA_like_family"/>
    <property type="match status" value="1"/>
</dbReference>
<evidence type="ECO:0000256" key="2">
    <source>
        <dbReference type="ARBA" id="ARBA00022748"/>
    </source>
</evidence>
<evidence type="ECO:0000259" key="6">
    <source>
        <dbReference type="PROSITE" id="PS51352"/>
    </source>
</evidence>
<dbReference type="EMBL" id="BQFW01000015">
    <property type="protein sequence ID" value="GJJ79126.1"/>
    <property type="molecule type" value="Genomic_DNA"/>
</dbReference>
<feature type="region of interest" description="Disordered" evidence="5">
    <location>
        <begin position="255"/>
        <end position="274"/>
    </location>
</feature>
<dbReference type="Pfam" id="PF00085">
    <property type="entry name" value="Thioredoxin"/>
    <property type="match status" value="1"/>
</dbReference>
<dbReference type="InterPro" id="IPR013766">
    <property type="entry name" value="Thioredoxin_domain"/>
</dbReference>
<evidence type="ECO:0000313" key="7">
    <source>
        <dbReference type="EMBL" id="GJJ79126.1"/>
    </source>
</evidence>